<dbReference type="Proteomes" id="UP001459277">
    <property type="component" value="Unassembled WGS sequence"/>
</dbReference>
<dbReference type="GO" id="GO:0006893">
    <property type="term" value="P:Golgi to plasma membrane transport"/>
    <property type="evidence" value="ECO:0007669"/>
    <property type="project" value="TreeGrafter"/>
</dbReference>
<evidence type="ECO:0000313" key="2">
    <source>
        <dbReference type="Proteomes" id="UP001459277"/>
    </source>
</evidence>
<proteinExistence type="predicted"/>
<gene>
    <name evidence="1" type="ORF">SO802_017138</name>
</gene>
<dbReference type="GO" id="GO:0045159">
    <property type="term" value="F:myosin II binding"/>
    <property type="evidence" value="ECO:0007669"/>
    <property type="project" value="TreeGrafter"/>
</dbReference>
<comment type="caution">
    <text evidence="1">The sequence shown here is derived from an EMBL/GenBank/DDBJ whole genome shotgun (WGS) entry which is preliminary data.</text>
</comment>
<organism evidence="1 2">
    <name type="scientific">Lithocarpus litseifolius</name>
    <dbReference type="NCBI Taxonomy" id="425828"/>
    <lineage>
        <taxon>Eukaryota</taxon>
        <taxon>Viridiplantae</taxon>
        <taxon>Streptophyta</taxon>
        <taxon>Embryophyta</taxon>
        <taxon>Tracheophyta</taxon>
        <taxon>Spermatophyta</taxon>
        <taxon>Magnoliopsida</taxon>
        <taxon>eudicotyledons</taxon>
        <taxon>Gunneridae</taxon>
        <taxon>Pentapetalae</taxon>
        <taxon>rosids</taxon>
        <taxon>fabids</taxon>
        <taxon>Fagales</taxon>
        <taxon>Fagaceae</taxon>
        <taxon>Lithocarpus</taxon>
    </lineage>
</organism>
<evidence type="ECO:0000313" key="1">
    <source>
        <dbReference type="EMBL" id="KAL0003357.1"/>
    </source>
</evidence>
<protein>
    <submittedName>
        <fullName evidence="1">Uncharacterized protein</fullName>
    </submittedName>
</protein>
<dbReference type="GO" id="GO:0005737">
    <property type="term" value="C:cytoplasm"/>
    <property type="evidence" value="ECO:0007669"/>
    <property type="project" value="TreeGrafter"/>
</dbReference>
<reference evidence="1 2" key="1">
    <citation type="submission" date="2024-01" db="EMBL/GenBank/DDBJ databases">
        <title>A telomere-to-telomere, gap-free genome of sweet tea (Lithocarpus litseifolius).</title>
        <authorList>
            <person name="Zhou J."/>
        </authorList>
    </citation>
    <scope>NUCLEOTIDE SEQUENCE [LARGE SCALE GENOMIC DNA]</scope>
    <source>
        <strain evidence="1">Zhou-2022a</strain>
        <tissue evidence="1">Leaf</tissue>
    </source>
</reference>
<dbReference type="PANTHER" id="PTHR10241">
    <property type="entry name" value="LETHAL 2 GIANT LARVAE PROTEIN"/>
    <property type="match status" value="1"/>
</dbReference>
<dbReference type="GO" id="GO:0005886">
    <property type="term" value="C:plasma membrane"/>
    <property type="evidence" value="ECO:0007669"/>
    <property type="project" value="TreeGrafter"/>
</dbReference>
<dbReference type="AlphaFoldDB" id="A0AAW2CZ35"/>
<keyword evidence="2" id="KW-1185">Reference proteome</keyword>
<dbReference type="PANTHER" id="PTHR10241:SF38">
    <property type="entry name" value="TRANSDUCIN FAMILY PROTEIN _ WD-40 REPEAT FAMILY PROTEIN"/>
    <property type="match status" value="1"/>
</dbReference>
<dbReference type="GO" id="GO:0019905">
    <property type="term" value="F:syntaxin binding"/>
    <property type="evidence" value="ECO:0007669"/>
    <property type="project" value="TreeGrafter"/>
</dbReference>
<accession>A0AAW2CZ35</accession>
<dbReference type="GO" id="GO:0006887">
    <property type="term" value="P:exocytosis"/>
    <property type="evidence" value="ECO:0007669"/>
    <property type="project" value="TreeGrafter"/>
</dbReference>
<sequence length="154" mass="16859">MTVAKLCLVYRDGKFSKVVSEIVSAAKFHAAQTLDVGATKWPLTSGIPCQLLDTEVYHVERVYIADYHDGSVRVWDATYPALSLIYVLGESLNSPQKSEARSDFVQANLQSGSTREVELDSYETGIPESLPSLHDKVLEATVAASVNLSPNQKN</sequence>
<name>A0AAW2CZ35_9ROSI</name>
<dbReference type="GO" id="GO:0005096">
    <property type="term" value="F:GTPase activator activity"/>
    <property type="evidence" value="ECO:0007669"/>
    <property type="project" value="TreeGrafter"/>
</dbReference>
<dbReference type="EMBL" id="JAZDWU010000005">
    <property type="protein sequence ID" value="KAL0003357.1"/>
    <property type="molecule type" value="Genomic_DNA"/>
</dbReference>